<reference evidence="4 5" key="1">
    <citation type="submission" date="2017-10" db="EMBL/GenBank/DDBJ databases">
        <title>Whole genome sequencing of members of genus Pseudoxanthomonas.</title>
        <authorList>
            <person name="Kumar S."/>
            <person name="Bansal K."/>
            <person name="Kaur A."/>
            <person name="Patil P."/>
            <person name="Sharma S."/>
            <person name="Patil P.B."/>
        </authorList>
    </citation>
    <scope>NUCLEOTIDE SEQUENCE [LARGE SCALE GENOMIC DNA]</scope>
    <source>
        <strain evidence="4 5">DSM 17801</strain>
    </source>
</reference>
<name>A0ABQ6Z7J7_9GAMM</name>
<dbReference type="PANTHER" id="PTHR43080:SF2">
    <property type="entry name" value="CBS DOMAIN-CONTAINING PROTEIN"/>
    <property type="match status" value="1"/>
</dbReference>
<keyword evidence="5" id="KW-1185">Reference proteome</keyword>
<dbReference type="PROSITE" id="PS51371">
    <property type="entry name" value="CBS"/>
    <property type="match status" value="2"/>
</dbReference>
<dbReference type="InterPro" id="IPR000644">
    <property type="entry name" value="CBS_dom"/>
</dbReference>
<dbReference type="EMBL" id="PDWN01000006">
    <property type="protein sequence ID" value="KAF1695010.1"/>
    <property type="molecule type" value="Genomic_DNA"/>
</dbReference>
<evidence type="ECO:0000256" key="1">
    <source>
        <dbReference type="ARBA" id="ARBA00023122"/>
    </source>
</evidence>
<sequence length="137" mass="14829">MQISELMSADVCVIAPDDTLGRAAGVMAKHDIGSLPVGDNDRLVGFITDRDIVTRAVANGRGADMLVRDVMSTDVKYCFEDEDVEQVAANMAELQMRRLPVVNRDKRLVGIVSLANFAHGGDAYASQELLRGVAMPH</sequence>
<dbReference type="CDD" id="cd04622">
    <property type="entry name" value="CBS_pair_HRP1_like"/>
    <property type="match status" value="1"/>
</dbReference>
<dbReference type="InterPro" id="IPR046342">
    <property type="entry name" value="CBS_dom_sf"/>
</dbReference>
<organism evidence="4 5">
    <name type="scientific">Pseudoxanthomonas daejeonensis</name>
    <dbReference type="NCBI Taxonomy" id="266062"/>
    <lineage>
        <taxon>Bacteria</taxon>
        <taxon>Pseudomonadati</taxon>
        <taxon>Pseudomonadota</taxon>
        <taxon>Gammaproteobacteria</taxon>
        <taxon>Lysobacterales</taxon>
        <taxon>Lysobacteraceae</taxon>
        <taxon>Pseudoxanthomonas</taxon>
    </lineage>
</organism>
<protein>
    <submittedName>
        <fullName evidence="4">Inosine-5-monophosphate dehydrogenase</fullName>
    </submittedName>
</protein>
<proteinExistence type="predicted"/>
<dbReference type="Proteomes" id="UP000788419">
    <property type="component" value="Unassembled WGS sequence"/>
</dbReference>
<dbReference type="Gene3D" id="3.10.580.10">
    <property type="entry name" value="CBS-domain"/>
    <property type="match status" value="1"/>
</dbReference>
<dbReference type="Pfam" id="PF00571">
    <property type="entry name" value="CBS"/>
    <property type="match status" value="2"/>
</dbReference>
<gene>
    <name evidence="4" type="ORF">CSC65_07265</name>
</gene>
<keyword evidence="1 2" id="KW-0129">CBS domain</keyword>
<dbReference type="RefSeq" id="WP_162409915.1">
    <property type="nucleotide sequence ID" value="NZ_CP093331.1"/>
</dbReference>
<comment type="caution">
    <text evidence="4">The sequence shown here is derived from an EMBL/GenBank/DDBJ whole genome shotgun (WGS) entry which is preliminary data.</text>
</comment>
<evidence type="ECO:0000256" key="2">
    <source>
        <dbReference type="PROSITE-ProRule" id="PRU00703"/>
    </source>
</evidence>
<dbReference type="InterPro" id="IPR051257">
    <property type="entry name" value="Diverse_CBS-Domain"/>
</dbReference>
<accession>A0ABQ6Z7J7</accession>
<evidence type="ECO:0000259" key="3">
    <source>
        <dbReference type="PROSITE" id="PS51371"/>
    </source>
</evidence>
<feature type="domain" description="CBS" evidence="3">
    <location>
        <begin position="7"/>
        <end position="65"/>
    </location>
</feature>
<evidence type="ECO:0000313" key="4">
    <source>
        <dbReference type="EMBL" id="KAF1695010.1"/>
    </source>
</evidence>
<evidence type="ECO:0000313" key="5">
    <source>
        <dbReference type="Proteomes" id="UP000788419"/>
    </source>
</evidence>
<dbReference type="PANTHER" id="PTHR43080">
    <property type="entry name" value="CBS DOMAIN-CONTAINING PROTEIN CBSX3, MITOCHONDRIAL"/>
    <property type="match status" value="1"/>
</dbReference>
<dbReference type="SMART" id="SM00116">
    <property type="entry name" value="CBS"/>
    <property type="match status" value="2"/>
</dbReference>
<feature type="domain" description="CBS" evidence="3">
    <location>
        <begin position="71"/>
        <end position="128"/>
    </location>
</feature>
<dbReference type="SUPFAM" id="SSF54631">
    <property type="entry name" value="CBS-domain pair"/>
    <property type="match status" value="1"/>
</dbReference>